<evidence type="ECO:0000313" key="3">
    <source>
        <dbReference type="EMBL" id="TMR02586.1"/>
    </source>
</evidence>
<keyword evidence="4" id="KW-1185">Reference proteome</keyword>
<reference evidence="3 4" key="1">
    <citation type="submission" date="2019-05" db="EMBL/GenBank/DDBJ databases">
        <title>Draft genome sequence of Actinomadura sp. 14C53.</title>
        <authorList>
            <person name="Saricaoglu S."/>
            <person name="Isik K."/>
        </authorList>
    </citation>
    <scope>NUCLEOTIDE SEQUENCE [LARGE SCALE GENOMIC DNA]</scope>
    <source>
        <strain evidence="3 4">14C53</strain>
    </source>
</reference>
<organism evidence="3 4">
    <name type="scientific">Actinomadura soli</name>
    <dbReference type="NCBI Taxonomy" id="2508997"/>
    <lineage>
        <taxon>Bacteria</taxon>
        <taxon>Bacillati</taxon>
        <taxon>Actinomycetota</taxon>
        <taxon>Actinomycetes</taxon>
        <taxon>Streptosporangiales</taxon>
        <taxon>Thermomonosporaceae</taxon>
        <taxon>Actinomadura</taxon>
    </lineage>
</organism>
<evidence type="ECO:0000313" key="4">
    <source>
        <dbReference type="Proteomes" id="UP000309174"/>
    </source>
</evidence>
<dbReference type="Gene3D" id="3.90.1300.10">
    <property type="entry name" value="Amidase signature (AS) domain"/>
    <property type="match status" value="1"/>
</dbReference>
<evidence type="ECO:0000256" key="1">
    <source>
        <dbReference type="ARBA" id="ARBA00009199"/>
    </source>
</evidence>
<name>A0A5C4JDV1_9ACTN</name>
<dbReference type="RefSeq" id="WP_268920445.1">
    <property type="nucleotide sequence ID" value="NZ_VCKW01000049.1"/>
</dbReference>
<comment type="similarity">
    <text evidence="1">Belongs to the amidase family.</text>
</comment>
<dbReference type="InterPro" id="IPR036928">
    <property type="entry name" value="AS_sf"/>
</dbReference>
<gene>
    <name evidence="3" type="ORF">ETD83_12235</name>
</gene>
<protein>
    <submittedName>
        <fullName evidence="3">Amidase</fullName>
    </submittedName>
</protein>
<dbReference type="Pfam" id="PF01425">
    <property type="entry name" value="Amidase"/>
    <property type="match status" value="1"/>
</dbReference>
<feature type="domain" description="Amidase" evidence="2">
    <location>
        <begin position="26"/>
        <end position="132"/>
    </location>
</feature>
<dbReference type="InterPro" id="IPR023631">
    <property type="entry name" value="Amidase_dom"/>
</dbReference>
<dbReference type="GO" id="GO:0003824">
    <property type="term" value="F:catalytic activity"/>
    <property type="evidence" value="ECO:0007669"/>
    <property type="project" value="InterPro"/>
</dbReference>
<proteinExistence type="inferred from homology"/>
<accession>A0A5C4JDV1</accession>
<dbReference type="EMBL" id="VCKW01000049">
    <property type="protein sequence ID" value="TMR02586.1"/>
    <property type="molecule type" value="Genomic_DNA"/>
</dbReference>
<dbReference type="PANTHER" id="PTHR11895:SF7">
    <property type="entry name" value="GLUTAMYL-TRNA(GLN) AMIDOTRANSFERASE SUBUNIT A, MITOCHONDRIAL"/>
    <property type="match status" value="1"/>
</dbReference>
<evidence type="ECO:0000259" key="2">
    <source>
        <dbReference type="Pfam" id="PF01425"/>
    </source>
</evidence>
<sequence>MGGIREIRGSLIRGELTVAEHIGSRLAAIEDADRDLGAFHAVAGDEAVRAAEKADARISELGPAAWRDRPLLGIAVAVKDLVQTADLPTGRGSLLENPRARVDAPAVARLRAAGAILVGKTATSEHGWSAST</sequence>
<dbReference type="Proteomes" id="UP000309174">
    <property type="component" value="Unassembled WGS sequence"/>
</dbReference>
<feature type="non-terminal residue" evidence="3">
    <location>
        <position position="132"/>
    </location>
</feature>
<dbReference type="SUPFAM" id="SSF75304">
    <property type="entry name" value="Amidase signature (AS) enzymes"/>
    <property type="match status" value="1"/>
</dbReference>
<dbReference type="PANTHER" id="PTHR11895">
    <property type="entry name" value="TRANSAMIDASE"/>
    <property type="match status" value="1"/>
</dbReference>
<comment type="caution">
    <text evidence="3">The sequence shown here is derived from an EMBL/GenBank/DDBJ whole genome shotgun (WGS) entry which is preliminary data.</text>
</comment>
<dbReference type="AlphaFoldDB" id="A0A5C4JDV1"/>
<dbReference type="InterPro" id="IPR000120">
    <property type="entry name" value="Amidase"/>
</dbReference>